<dbReference type="EMBL" id="JBBNAE010000004">
    <property type="protein sequence ID" value="KAK9131188.1"/>
    <property type="molecule type" value="Genomic_DNA"/>
</dbReference>
<dbReference type="NCBIfam" id="TIGR00756">
    <property type="entry name" value="PPR"/>
    <property type="match status" value="5"/>
</dbReference>
<dbReference type="InterPro" id="IPR011990">
    <property type="entry name" value="TPR-like_helical_dom_sf"/>
</dbReference>
<evidence type="ECO:0008006" key="5">
    <source>
        <dbReference type="Google" id="ProtNLM"/>
    </source>
</evidence>
<feature type="repeat" description="PPR" evidence="2">
    <location>
        <begin position="252"/>
        <end position="286"/>
    </location>
</feature>
<keyword evidence="1" id="KW-0677">Repeat</keyword>
<evidence type="ECO:0000256" key="2">
    <source>
        <dbReference type="PROSITE-ProRule" id="PRU00708"/>
    </source>
</evidence>
<dbReference type="AlphaFoldDB" id="A0AAP0JBZ2"/>
<feature type="repeat" description="PPR" evidence="2">
    <location>
        <begin position="388"/>
        <end position="422"/>
    </location>
</feature>
<dbReference type="Pfam" id="PF01535">
    <property type="entry name" value="PPR"/>
    <property type="match status" value="6"/>
</dbReference>
<dbReference type="GO" id="GO:0009451">
    <property type="term" value="P:RNA modification"/>
    <property type="evidence" value="ECO:0007669"/>
    <property type="project" value="InterPro"/>
</dbReference>
<dbReference type="FunFam" id="1.25.40.10:FF:000393">
    <property type="entry name" value="Pentatricopeptide repeat-containing protein At1g20230"/>
    <property type="match status" value="1"/>
</dbReference>
<feature type="repeat" description="PPR" evidence="2">
    <location>
        <begin position="287"/>
        <end position="317"/>
    </location>
</feature>
<name>A0AAP0JBZ2_9MAGN</name>
<proteinExistence type="predicted"/>
<evidence type="ECO:0000256" key="1">
    <source>
        <dbReference type="ARBA" id="ARBA00022737"/>
    </source>
</evidence>
<keyword evidence="4" id="KW-1185">Reference proteome</keyword>
<dbReference type="Proteomes" id="UP001417504">
    <property type="component" value="Unassembled WGS sequence"/>
</dbReference>
<dbReference type="Gene3D" id="1.25.40.10">
    <property type="entry name" value="Tetratricopeptide repeat domain"/>
    <property type="match status" value="3"/>
</dbReference>
<dbReference type="InterPro" id="IPR046960">
    <property type="entry name" value="PPR_At4g14850-like_plant"/>
</dbReference>
<dbReference type="PANTHER" id="PTHR47926">
    <property type="entry name" value="PENTATRICOPEPTIDE REPEAT-CONTAINING PROTEIN"/>
    <property type="match status" value="1"/>
</dbReference>
<organism evidence="3 4">
    <name type="scientific">Stephania japonica</name>
    <dbReference type="NCBI Taxonomy" id="461633"/>
    <lineage>
        <taxon>Eukaryota</taxon>
        <taxon>Viridiplantae</taxon>
        <taxon>Streptophyta</taxon>
        <taxon>Embryophyta</taxon>
        <taxon>Tracheophyta</taxon>
        <taxon>Spermatophyta</taxon>
        <taxon>Magnoliopsida</taxon>
        <taxon>Ranunculales</taxon>
        <taxon>Menispermaceae</taxon>
        <taxon>Menispermoideae</taxon>
        <taxon>Cissampelideae</taxon>
        <taxon>Stephania</taxon>
    </lineage>
</organism>
<feature type="repeat" description="PPR" evidence="2">
    <location>
        <begin position="151"/>
        <end position="185"/>
    </location>
</feature>
<dbReference type="PANTHER" id="PTHR47926:SF347">
    <property type="entry name" value="PENTATRICOPEPTIDE REPEAT-CONTAINING PROTEIN"/>
    <property type="match status" value="1"/>
</dbReference>
<reference evidence="3 4" key="1">
    <citation type="submission" date="2024-01" db="EMBL/GenBank/DDBJ databases">
        <title>Genome assemblies of Stephania.</title>
        <authorList>
            <person name="Yang L."/>
        </authorList>
    </citation>
    <scope>NUCLEOTIDE SEQUENCE [LARGE SCALE GENOMIC DNA]</scope>
    <source>
        <strain evidence="3">QJT</strain>
        <tissue evidence="3">Leaf</tissue>
    </source>
</reference>
<comment type="caution">
    <text evidence="3">The sequence shown here is derived from an EMBL/GenBank/DDBJ whole genome shotgun (WGS) entry which is preliminary data.</text>
</comment>
<gene>
    <name evidence="3" type="ORF">Sjap_011675</name>
</gene>
<evidence type="ECO:0000313" key="4">
    <source>
        <dbReference type="Proteomes" id="UP001417504"/>
    </source>
</evidence>
<dbReference type="GO" id="GO:0003723">
    <property type="term" value="F:RNA binding"/>
    <property type="evidence" value="ECO:0007669"/>
    <property type="project" value="InterPro"/>
</dbReference>
<evidence type="ECO:0000313" key="3">
    <source>
        <dbReference type="EMBL" id="KAK9131188.1"/>
    </source>
</evidence>
<protein>
    <recommendedName>
        <fullName evidence="5">Pentatricopeptide repeat-containing protein</fullName>
    </recommendedName>
</protein>
<dbReference type="InterPro" id="IPR002885">
    <property type="entry name" value="PPR_rpt"/>
</dbReference>
<sequence length="434" mass="49447">MVRTIAAASAARRYGNLEMIINFFCLSITATYEHRLTRSLFIHVDTHLEASLMGFFMHVHKAPILRITPHRPKPIESDRSAEKSIVHLFEHILRRCSTIQQAKETHTQIVITRSDQYAYLAARLIVVYAQFGCLADAKMAFQGIPVEHKSNLLLWNSMLRANQSYGYFAESLRLYLQMRTLGIMPDEFTFPLVVRTCASMGNWDMCKLVHVHVLVSGFQFRVHVANELIGMFGKLGYMDHARKVFDRMQFRSCISWNSLISGFSKNYDLEGTINTFKWMELEGMEPNLVAWTSLLSAHARCGKCEDVLRLFCEMRLKRNGATAEAVAVALSVCADFYMIYEGIVIHGYVVTGGFQDYMFVNNSLICMYGKNGNIDDSSSLFRQMKTKNLITWNSLISSFSEAGLCDEAFEAFLQLEKLGDSMLQPNVITWTTVI</sequence>
<accession>A0AAP0JBZ2</accession>
<dbReference type="PROSITE" id="PS51375">
    <property type="entry name" value="PPR"/>
    <property type="match status" value="4"/>
</dbReference>